<dbReference type="Pfam" id="PF00620">
    <property type="entry name" value="RhoGAP"/>
    <property type="match status" value="1"/>
</dbReference>
<evidence type="ECO:0000256" key="2">
    <source>
        <dbReference type="ARBA" id="ARBA00022490"/>
    </source>
</evidence>
<name>A0A212D071_CEREH</name>
<feature type="compositionally biased region" description="Basic and acidic residues" evidence="3">
    <location>
        <begin position="665"/>
        <end position="676"/>
    </location>
</feature>
<evidence type="ECO:0000256" key="1">
    <source>
        <dbReference type="ARBA" id="ARBA00004496"/>
    </source>
</evidence>
<dbReference type="Proteomes" id="UP000242450">
    <property type="component" value="Chromosome 9"/>
</dbReference>
<dbReference type="InterPro" id="IPR046987">
    <property type="entry name" value="Myo9"/>
</dbReference>
<feature type="compositionally biased region" description="Basic and acidic residues" evidence="3">
    <location>
        <begin position="695"/>
        <end position="704"/>
    </location>
</feature>
<dbReference type="GO" id="GO:0001726">
    <property type="term" value="C:ruffle"/>
    <property type="evidence" value="ECO:0007669"/>
    <property type="project" value="TreeGrafter"/>
</dbReference>
<dbReference type="GO" id="GO:0005884">
    <property type="term" value="C:actin filament"/>
    <property type="evidence" value="ECO:0007669"/>
    <property type="project" value="TreeGrafter"/>
</dbReference>
<dbReference type="GO" id="GO:0005737">
    <property type="term" value="C:cytoplasm"/>
    <property type="evidence" value="ECO:0007669"/>
    <property type="project" value="UniProtKB-SubCell"/>
</dbReference>
<dbReference type="GO" id="GO:0072673">
    <property type="term" value="P:lamellipodium morphogenesis"/>
    <property type="evidence" value="ECO:0007669"/>
    <property type="project" value="TreeGrafter"/>
</dbReference>
<keyword evidence="6" id="KW-1185">Reference proteome</keyword>
<evidence type="ECO:0000313" key="5">
    <source>
        <dbReference type="EMBL" id="OWK11615.1"/>
    </source>
</evidence>
<dbReference type="InterPro" id="IPR008936">
    <property type="entry name" value="Rho_GTPase_activation_prot"/>
</dbReference>
<gene>
    <name evidence="5" type="ORF">Celaphus_00003008</name>
</gene>
<comment type="caution">
    <text evidence="5">The sequence shown here is derived from an EMBL/GenBank/DDBJ whole genome shotgun (WGS) entry which is preliminary data.</text>
</comment>
<dbReference type="GO" id="GO:0000146">
    <property type="term" value="F:microfilament motor activity"/>
    <property type="evidence" value="ECO:0007669"/>
    <property type="project" value="InterPro"/>
</dbReference>
<organism evidence="5 6">
    <name type="scientific">Cervus elaphus hippelaphus</name>
    <name type="common">European red deer</name>
    <dbReference type="NCBI Taxonomy" id="46360"/>
    <lineage>
        <taxon>Eukaryota</taxon>
        <taxon>Metazoa</taxon>
        <taxon>Chordata</taxon>
        <taxon>Craniata</taxon>
        <taxon>Vertebrata</taxon>
        <taxon>Euteleostomi</taxon>
        <taxon>Mammalia</taxon>
        <taxon>Eutheria</taxon>
        <taxon>Laurasiatheria</taxon>
        <taxon>Artiodactyla</taxon>
        <taxon>Ruminantia</taxon>
        <taxon>Pecora</taxon>
        <taxon>Cervidae</taxon>
        <taxon>Cervinae</taxon>
        <taxon>Cervus</taxon>
    </lineage>
</organism>
<feature type="compositionally biased region" description="Pro residues" evidence="3">
    <location>
        <begin position="18"/>
        <end position="33"/>
    </location>
</feature>
<dbReference type="GO" id="GO:0035556">
    <property type="term" value="P:intracellular signal transduction"/>
    <property type="evidence" value="ECO:0007669"/>
    <property type="project" value="InterPro"/>
</dbReference>
<evidence type="ECO:0000256" key="3">
    <source>
        <dbReference type="SAM" id="MobiDB-lite"/>
    </source>
</evidence>
<reference evidence="5 6" key="1">
    <citation type="journal article" date="2018" name="Mol. Genet. Genomics">
        <title>The red deer Cervus elaphus genome CerEla1.0: sequencing, annotating, genes, and chromosomes.</title>
        <authorList>
            <person name="Bana N.A."/>
            <person name="Nyiri A."/>
            <person name="Nagy J."/>
            <person name="Frank K."/>
            <person name="Nagy T."/>
            <person name="Steger V."/>
            <person name="Schiller M."/>
            <person name="Lakatos P."/>
            <person name="Sugar L."/>
            <person name="Horn P."/>
            <person name="Barta E."/>
            <person name="Orosz L."/>
        </authorList>
    </citation>
    <scope>NUCLEOTIDE SEQUENCE [LARGE SCALE GENOMIC DNA]</scope>
    <source>
        <strain evidence="5">Hungarian</strain>
    </source>
</reference>
<feature type="region of interest" description="Disordered" evidence="3">
    <location>
        <begin position="499"/>
        <end position="531"/>
    </location>
</feature>
<protein>
    <submittedName>
        <fullName evidence="5">MYO9B</fullName>
    </submittedName>
</protein>
<feature type="compositionally biased region" description="Basic and acidic residues" evidence="3">
    <location>
        <begin position="550"/>
        <end position="563"/>
    </location>
</feature>
<dbReference type="GO" id="GO:0005524">
    <property type="term" value="F:ATP binding"/>
    <property type="evidence" value="ECO:0007669"/>
    <property type="project" value="TreeGrafter"/>
</dbReference>
<keyword evidence="2" id="KW-0963">Cytoplasm</keyword>
<evidence type="ECO:0000313" key="6">
    <source>
        <dbReference type="Proteomes" id="UP000242450"/>
    </source>
</evidence>
<comment type="subcellular location">
    <subcellularLocation>
        <location evidence="1">Cytoplasm</location>
    </subcellularLocation>
</comment>
<feature type="domain" description="Rho-GAP" evidence="4">
    <location>
        <begin position="182"/>
        <end position="440"/>
    </location>
</feature>
<dbReference type="EMBL" id="MKHE01000009">
    <property type="protein sequence ID" value="OWK11615.1"/>
    <property type="molecule type" value="Genomic_DNA"/>
</dbReference>
<dbReference type="Gene3D" id="1.10.555.10">
    <property type="entry name" value="Rho GTPase activation protein"/>
    <property type="match status" value="1"/>
</dbReference>
<feature type="region of interest" description="Disordered" evidence="3">
    <location>
        <begin position="550"/>
        <end position="727"/>
    </location>
</feature>
<dbReference type="PANTHER" id="PTHR46184:SF2">
    <property type="entry name" value="UNCONVENTIONAL MYOSIN-IXB"/>
    <property type="match status" value="1"/>
</dbReference>
<dbReference type="SUPFAM" id="SSF48350">
    <property type="entry name" value="GTPase activation domain, GAP"/>
    <property type="match status" value="1"/>
</dbReference>
<feature type="compositionally biased region" description="Polar residues" evidence="3">
    <location>
        <begin position="718"/>
        <end position="727"/>
    </location>
</feature>
<accession>A0A212D071</accession>
<dbReference type="InterPro" id="IPR000198">
    <property type="entry name" value="RhoGAP_dom"/>
</dbReference>
<dbReference type="SMART" id="SM00324">
    <property type="entry name" value="RhoGAP"/>
    <property type="match status" value="1"/>
</dbReference>
<feature type="compositionally biased region" description="Pro residues" evidence="3">
    <location>
        <begin position="591"/>
        <end position="607"/>
    </location>
</feature>
<dbReference type="AlphaFoldDB" id="A0A212D071"/>
<dbReference type="PROSITE" id="PS50238">
    <property type="entry name" value="RHOGAP"/>
    <property type="match status" value="1"/>
</dbReference>
<dbReference type="GO" id="GO:0016887">
    <property type="term" value="F:ATP hydrolysis activity"/>
    <property type="evidence" value="ECO:0007669"/>
    <property type="project" value="TreeGrafter"/>
</dbReference>
<feature type="region of interest" description="Disordered" evidence="3">
    <location>
        <begin position="1"/>
        <end position="60"/>
    </location>
</feature>
<evidence type="ECO:0000259" key="4">
    <source>
        <dbReference type="PROSITE" id="PS50238"/>
    </source>
</evidence>
<dbReference type="GO" id="GO:0051015">
    <property type="term" value="F:actin filament binding"/>
    <property type="evidence" value="ECO:0007669"/>
    <property type="project" value="TreeGrafter"/>
</dbReference>
<dbReference type="PANTHER" id="PTHR46184">
    <property type="entry name" value="UNCONVENTIONAL MYOSIN-IXB-LIKE PROTEIN"/>
    <property type="match status" value="1"/>
</dbReference>
<sequence length="727" mass="80525">MLVTTSPRPTHVLLRNPPRLPASPAPFPTPPVPSSHQHRHATGEKHPKEPGGKGKKNRNLKIGEITVSEKWRESVFHKITNANELKYLDEFLLNKVGSRGPGPGTLGAGVNDLRSQKTPIESLFIEATEKFRSNLKTMYSVPNGNIHVGYKDLMENYQIVVSNLAAERGEKDTNLVLNLFQSLLDEFTRGYTKNDFEPPKQSKAQKKKRKQERAVLQHNGHVFVSYQVSIPQSCEQCLSYIWLMDKALLCSDPMAVKLENFPIHAITGVLKQWLRELPEPLMTFAQYGDFLRAVGPRCGPASLPHTLPRALHGGRFQVPWGPSGGGHGPLTPRTLLELPEKQEQLAAIYAVLEHLPEANHNSLERLIFHLVKQPPPNCRLPHRVALLEDVNRMSPSALAIIFAPCLLRCPDNSDPLISMKDVLKITTCVEMLIKEQMRKYKVKMEEINQLEAAESMAFRRLSLLRQNAVSYTGQGFGGAELPWPLKLGFSSPYEGVLIKNPKTRGSSSGGPEELGVLQEEEAAGGDEDREKEILIERIQSIKEEKQVEDITYRLPELDPRGSDEENLDSETSASTESLLEERAGRGASEGPPAPALPCPGAPTPSPLPEAAAPPRRRPSSFMTVRVKTPRRTPIMPTANIKLPPGLPSYLPGRAPGTQEAAATVRRREPPARRPDQVHSVYITPGTHLPTQGPQERLDKDDRPPGAKRRYSDPPTYCLPSSSGQANG</sequence>
<dbReference type="GO" id="GO:0030048">
    <property type="term" value="P:actin filament-based movement"/>
    <property type="evidence" value="ECO:0007669"/>
    <property type="project" value="TreeGrafter"/>
</dbReference>
<dbReference type="GO" id="GO:0030027">
    <property type="term" value="C:lamellipodium"/>
    <property type="evidence" value="ECO:0007669"/>
    <property type="project" value="TreeGrafter"/>
</dbReference>
<dbReference type="OrthoDB" id="312459at2759"/>
<feature type="compositionally biased region" description="Basic and acidic residues" evidence="3">
    <location>
        <begin position="41"/>
        <end position="52"/>
    </location>
</feature>
<dbReference type="GO" id="GO:0005096">
    <property type="term" value="F:GTPase activator activity"/>
    <property type="evidence" value="ECO:0007669"/>
    <property type="project" value="InterPro"/>
</dbReference>
<proteinExistence type="predicted"/>